<name>A0A2M4D3B9_ANODA</name>
<dbReference type="EMBL" id="GGFL01007858">
    <property type="protein sequence ID" value="MBW72036.1"/>
    <property type="molecule type" value="Transcribed_RNA"/>
</dbReference>
<keyword evidence="1" id="KW-0812">Transmembrane</keyword>
<evidence type="ECO:0000313" key="2">
    <source>
        <dbReference type="EMBL" id="MBW72036.1"/>
    </source>
</evidence>
<reference evidence="2" key="1">
    <citation type="submission" date="2018-01" db="EMBL/GenBank/DDBJ databases">
        <title>An insight into the sialome of Amazonian anophelines.</title>
        <authorList>
            <person name="Ribeiro J.M."/>
            <person name="Scarpassa V."/>
            <person name="Calvo E."/>
        </authorList>
    </citation>
    <scope>NUCLEOTIDE SEQUENCE</scope>
</reference>
<organism evidence="2">
    <name type="scientific">Anopheles darlingi</name>
    <name type="common">Mosquito</name>
    <dbReference type="NCBI Taxonomy" id="43151"/>
    <lineage>
        <taxon>Eukaryota</taxon>
        <taxon>Metazoa</taxon>
        <taxon>Ecdysozoa</taxon>
        <taxon>Arthropoda</taxon>
        <taxon>Hexapoda</taxon>
        <taxon>Insecta</taxon>
        <taxon>Pterygota</taxon>
        <taxon>Neoptera</taxon>
        <taxon>Endopterygota</taxon>
        <taxon>Diptera</taxon>
        <taxon>Nematocera</taxon>
        <taxon>Culicoidea</taxon>
        <taxon>Culicidae</taxon>
        <taxon>Anophelinae</taxon>
        <taxon>Anopheles</taxon>
    </lineage>
</organism>
<evidence type="ECO:0000256" key="1">
    <source>
        <dbReference type="SAM" id="Phobius"/>
    </source>
</evidence>
<proteinExistence type="predicted"/>
<accession>A0A2M4D3B9</accession>
<dbReference type="AlphaFoldDB" id="A0A2M4D3B9"/>
<sequence length="70" mass="7841">MATIVLMCMYVCVCVCVCATPLFVNFLLLLTAGYDSAGSAAYRVCRIVVAFFFVYYRHAGKRCHECRLSV</sequence>
<keyword evidence="1" id="KW-0472">Membrane</keyword>
<keyword evidence="1" id="KW-1133">Transmembrane helix</keyword>
<protein>
    <submittedName>
        <fullName evidence="2">Putative secreted protein</fullName>
    </submittedName>
</protein>
<feature type="transmembrane region" description="Helical" evidence="1">
    <location>
        <begin position="40"/>
        <end position="57"/>
    </location>
</feature>
<feature type="transmembrane region" description="Helical" evidence="1">
    <location>
        <begin position="7"/>
        <end position="34"/>
    </location>
</feature>